<evidence type="ECO:0000313" key="2">
    <source>
        <dbReference type="Proteomes" id="UP001501009"/>
    </source>
</evidence>
<organism evidence="1 2">
    <name type="scientific">Streptomyces coacervatus</name>
    <dbReference type="NCBI Taxonomy" id="647381"/>
    <lineage>
        <taxon>Bacteria</taxon>
        <taxon>Bacillati</taxon>
        <taxon>Actinomycetota</taxon>
        <taxon>Actinomycetes</taxon>
        <taxon>Kitasatosporales</taxon>
        <taxon>Streptomycetaceae</taxon>
        <taxon>Streptomyces</taxon>
    </lineage>
</organism>
<dbReference type="Proteomes" id="UP001501009">
    <property type="component" value="Unassembled WGS sequence"/>
</dbReference>
<evidence type="ECO:0008006" key="3">
    <source>
        <dbReference type="Google" id="ProtNLM"/>
    </source>
</evidence>
<sequence length="399" mass="42919">MLHKRLAHDYETLAASSKVMIHVASIDNLTKRITDGAAPTWRGTYSSDHRHNQRGAMAIDSCTVQLTGQEPCPGIEEALGWTDAWQVRRGATWLVTRRGEDVAVRRAGVAEVPVFFPDPTGDLRGYASPAPDARALAVCGDAELAVVETDGTIRWSHLHDPWSADGGSGRGACAFTADGRHVVAIAPGMAAAPGEYQSDLLVTLAAADGTVVATAPLTAKSGIYEIRQPLNGPDILLVSAGQGQDEALSYAIALDGAALRIVSLDTKDEPITDLDEAAGQVLTAERGGAWITLHRLGPDLDLATSGQVRLEDLVGENEELRFVGRPVFVDDSLFLAAIAEEEWTEEFRHFLIDTRIMRPVAELEYPLPVNADTIPLGNGVWLTGTDDELCRWTLRRTGS</sequence>
<protein>
    <recommendedName>
        <fullName evidence="3">PQQ-binding-like beta-propeller repeat protein</fullName>
    </recommendedName>
</protein>
<accession>A0ABP7IJ88</accession>
<name>A0ABP7IJ88_9ACTN</name>
<dbReference type="EMBL" id="BAABDE010000023">
    <property type="protein sequence ID" value="GAA3819968.1"/>
    <property type="molecule type" value="Genomic_DNA"/>
</dbReference>
<comment type="caution">
    <text evidence="1">The sequence shown here is derived from an EMBL/GenBank/DDBJ whole genome shotgun (WGS) entry which is preliminary data.</text>
</comment>
<proteinExistence type="predicted"/>
<evidence type="ECO:0000313" key="1">
    <source>
        <dbReference type="EMBL" id="GAA3819968.1"/>
    </source>
</evidence>
<reference evidence="2" key="1">
    <citation type="journal article" date="2019" name="Int. J. Syst. Evol. Microbiol.">
        <title>The Global Catalogue of Microorganisms (GCM) 10K type strain sequencing project: providing services to taxonomists for standard genome sequencing and annotation.</title>
        <authorList>
            <consortium name="The Broad Institute Genomics Platform"/>
            <consortium name="The Broad Institute Genome Sequencing Center for Infectious Disease"/>
            <person name="Wu L."/>
            <person name="Ma J."/>
        </authorList>
    </citation>
    <scope>NUCLEOTIDE SEQUENCE [LARGE SCALE GENOMIC DNA]</scope>
    <source>
        <strain evidence="2">JCM 17138</strain>
    </source>
</reference>
<gene>
    <name evidence="1" type="ORF">GCM10022403_061760</name>
</gene>
<keyword evidence="2" id="KW-1185">Reference proteome</keyword>